<dbReference type="EC" id="6.3.4.13" evidence="3 11"/>
<comment type="catalytic activity">
    <reaction evidence="11">
        <text>5-phospho-beta-D-ribosylamine + glycine + ATP = N(1)-(5-phospho-beta-D-ribosyl)glycinamide + ADP + phosphate + H(+)</text>
        <dbReference type="Rhea" id="RHEA:17453"/>
        <dbReference type="ChEBI" id="CHEBI:15378"/>
        <dbReference type="ChEBI" id="CHEBI:30616"/>
        <dbReference type="ChEBI" id="CHEBI:43474"/>
        <dbReference type="ChEBI" id="CHEBI:57305"/>
        <dbReference type="ChEBI" id="CHEBI:58681"/>
        <dbReference type="ChEBI" id="CHEBI:143788"/>
        <dbReference type="ChEBI" id="CHEBI:456216"/>
        <dbReference type="EC" id="6.3.4.13"/>
    </reaction>
</comment>
<evidence type="ECO:0000313" key="16">
    <source>
        <dbReference type="Proteomes" id="UP000183898"/>
    </source>
</evidence>
<dbReference type="Gene3D" id="3.40.50.20">
    <property type="match status" value="1"/>
</dbReference>
<dbReference type="InterPro" id="IPR016185">
    <property type="entry name" value="PreATP-grasp_dom_sf"/>
</dbReference>
<dbReference type="RefSeq" id="WP_074749013.1">
    <property type="nucleotide sequence ID" value="NZ_FOCT01000019.1"/>
</dbReference>
<evidence type="ECO:0000256" key="7">
    <source>
        <dbReference type="ARBA" id="ARBA00022840"/>
    </source>
</evidence>
<reference evidence="15 16" key="1">
    <citation type="submission" date="2016-10" db="EMBL/GenBank/DDBJ databases">
        <authorList>
            <person name="de Groot N.N."/>
        </authorList>
    </citation>
    <scope>NUCLEOTIDE SEQUENCE [LARGE SCALE GENOMIC DNA]</scope>
    <source>
        <strain evidence="15 16">Nl18</strain>
    </source>
</reference>
<comment type="similarity">
    <text evidence="8 11">Belongs to the GARS family.</text>
</comment>
<dbReference type="SMART" id="SM01209">
    <property type="entry name" value="GARS_A"/>
    <property type="match status" value="1"/>
</dbReference>
<evidence type="ECO:0000256" key="8">
    <source>
        <dbReference type="ARBA" id="ARBA00038345"/>
    </source>
</evidence>
<evidence type="ECO:0000256" key="10">
    <source>
        <dbReference type="ARBA" id="ARBA00042864"/>
    </source>
</evidence>
<dbReference type="Pfam" id="PF01071">
    <property type="entry name" value="GARS_A"/>
    <property type="match status" value="1"/>
</dbReference>
<evidence type="ECO:0000256" key="5">
    <source>
        <dbReference type="ARBA" id="ARBA00022741"/>
    </source>
</evidence>
<evidence type="ECO:0000259" key="14">
    <source>
        <dbReference type="PROSITE" id="PS50975"/>
    </source>
</evidence>
<feature type="domain" description="ATP-grasp" evidence="14">
    <location>
        <begin position="110"/>
        <end position="317"/>
    </location>
</feature>
<dbReference type="InterPro" id="IPR020560">
    <property type="entry name" value="PRibGlycinamide_synth_C-dom"/>
</dbReference>
<dbReference type="HAMAP" id="MF_00138">
    <property type="entry name" value="GARS"/>
    <property type="match status" value="1"/>
</dbReference>
<dbReference type="UniPathway" id="UPA00074">
    <property type="reaction ID" value="UER00125"/>
</dbReference>
<evidence type="ECO:0000256" key="11">
    <source>
        <dbReference type="HAMAP-Rule" id="MF_00138"/>
    </source>
</evidence>
<comment type="cofactor">
    <cofactor evidence="1">
        <name>Mn(2+)</name>
        <dbReference type="ChEBI" id="CHEBI:29035"/>
    </cofactor>
</comment>
<dbReference type="InterPro" id="IPR000115">
    <property type="entry name" value="PRibGlycinamide_synth"/>
</dbReference>
<evidence type="ECO:0000256" key="6">
    <source>
        <dbReference type="ARBA" id="ARBA00022755"/>
    </source>
</evidence>
<dbReference type="GO" id="GO:0006189">
    <property type="term" value="P:'de novo' IMP biosynthetic process"/>
    <property type="evidence" value="ECO:0007669"/>
    <property type="project" value="UniProtKB-UniRule"/>
</dbReference>
<dbReference type="GO" id="GO:0004637">
    <property type="term" value="F:phosphoribosylamine-glycine ligase activity"/>
    <property type="evidence" value="ECO:0007669"/>
    <property type="project" value="UniProtKB-UniRule"/>
</dbReference>
<dbReference type="Pfam" id="PF02843">
    <property type="entry name" value="GARS_C"/>
    <property type="match status" value="1"/>
</dbReference>
<evidence type="ECO:0000313" key="15">
    <source>
        <dbReference type="EMBL" id="SEO36740.1"/>
    </source>
</evidence>
<dbReference type="NCBIfam" id="TIGR00877">
    <property type="entry name" value="purD"/>
    <property type="match status" value="1"/>
</dbReference>
<dbReference type="Pfam" id="PF02844">
    <property type="entry name" value="GARS_N"/>
    <property type="match status" value="1"/>
</dbReference>
<dbReference type="GO" id="GO:0046872">
    <property type="term" value="F:metal ion binding"/>
    <property type="evidence" value="ECO:0007669"/>
    <property type="project" value="InterPro"/>
</dbReference>
<dbReference type="InterPro" id="IPR020561">
    <property type="entry name" value="PRibGlycinamid_synth_ATP-grasp"/>
</dbReference>
<dbReference type="SUPFAM" id="SSF52440">
    <property type="entry name" value="PreATP-grasp domain"/>
    <property type="match status" value="1"/>
</dbReference>
<dbReference type="AlphaFoldDB" id="A0A1H8P493"/>
<dbReference type="GO" id="GO:0009113">
    <property type="term" value="P:purine nucleobase biosynthetic process"/>
    <property type="evidence" value="ECO:0007669"/>
    <property type="project" value="InterPro"/>
</dbReference>
<keyword evidence="6 11" id="KW-0658">Purine biosynthesis</keyword>
<dbReference type="InterPro" id="IPR011761">
    <property type="entry name" value="ATP-grasp"/>
</dbReference>
<dbReference type="InterPro" id="IPR020562">
    <property type="entry name" value="PRibGlycinamide_synth_N"/>
</dbReference>
<dbReference type="SMART" id="SM01210">
    <property type="entry name" value="GARS_C"/>
    <property type="match status" value="1"/>
</dbReference>
<dbReference type="PROSITE" id="PS50975">
    <property type="entry name" value="ATP_GRASP"/>
    <property type="match status" value="1"/>
</dbReference>
<keyword evidence="4 11" id="KW-0436">Ligase</keyword>
<dbReference type="Gene3D" id="3.30.1490.20">
    <property type="entry name" value="ATP-grasp fold, A domain"/>
    <property type="match status" value="1"/>
</dbReference>
<gene>
    <name evidence="11" type="primary">purD</name>
    <name evidence="15" type="ORF">SAMN05216404_11912</name>
</gene>
<proteinExistence type="inferred from homology"/>
<dbReference type="SUPFAM" id="SSF51246">
    <property type="entry name" value="Rudiment single hybrid motif"/>
    <property type="match status" value="1"/>
</dbReference>
<comment type="pathway">
    <text evidence="2 11">Purine metabolism; IMP biosynthesis via de novo pathway; N(1)-(5-phospho-D-ribosyl)glycinamide from 5-phospho-alpha-D-ribose 1-diphosphate: step 2/2.</text>
</comment>
<dbReference type="SUPFAM" id="SSF56059">
    <property type="entry name" value="Glutathione synthetase ATP-binding domain-like"/>
    <property type="match status" value="1"/>
</dbReference>
<dbReference type="InterPro" id="IPR013815">
    <property type="entry name" value="ATP_grasp_subdomain_1"/>
</dbReference>
<accession>A0A1H8P493</accession>
<keyword evidence="5 12" id="KW-0547">Nucleotide-binding</keyword>
<dbReference type="PANTHER" id="PTHR43472:SF1">
    <property type="entry name" value="PHOSPHORIBOSYLAMINE--GLYCINE LIGASE, CHLOROPLASTIC"/>
    <property type="match status" value="1"/>
</dbReference>
<protein>
    <recommendedName>
        <fullName evidence="3 11">Phosphoribosylamine--glycine ligase</fullName>
        <ecNumber evidence="3 11">6.3.4.13</ecNumber>
    </recommendedName>
    <alternativeName>
        <fullName evidence="11">GARS</fullName>
    </alternativeName>
    <alternativeName>
        <fullName evidence="9 11">Glycinamide ribonucleotide synthetase</fullName>
    </alternativeName>
    <alternativeName>
        <fullName evidence="10 11">Phosphoribosylglycinamide synthetase</fullName>
    </alternativeName>
</protein>
<dbReference type="FunFam" id="3.30.1490.20:FF:000006">
    <property type="entry name" value="phosphoribosylamine--glycine ligase, chloroplastic-like"/>
    <property type="match status" value="1"/>
</dbReference>
<dbReference type="FunFam" id="3.90.600.10:FF:000001">
    <property type="entry name" value="Trifunctional purine biosynthetic protein adenosine-3"/>
    <property type="match status" value="1"/>
</dbReference>
<dbReference type="Gene3D" id="3.30.470.20">
    <property type="entry name" value="ATP-grasp fold, B domain"/>
    <property type="match status" value="1"/>
</dbReference>
<evidence type="ECO:0000256" key="1">
    <source>
        <dbReference type="ARBA" id="ARBA00001936"/>
    </source>
</evidence>
<evidence type="ECO:0000256" key="3">
    <source>
        <dbReference type="ARBA" id="ARBA00013255"/>
    </source>
</evidence>
<name>A0A1H8P493_9PROT</name>
<dbReference type="PANTHER" id="PTHR43472">
    <property type="entry name" value="PHOSPHORIBOSYLAMINE--GLYCINE LIGASE"/>
    <property type="match status" value="1"/>
</dbReference>
<dbReference type="InterPro" id="IPR011054">
    <property type="entry name" value="Rudment_hybrid_motif"/>
</dbReference>
<dbReference type="Proteomes" id="UP000183898">
    <property type="component" value="Unassembled WGS sequence"/>
</dbReference>
<organism evidence="15 16">
    <name type="scientific">Nitrosospira multiformis</name>
    <dbReference type="NCBI Taxonomy" id="1231"/>
    <lineage>
        <taxon>Bacteria</taxon>
        <taxon>Pseudomonadati</taxon>
        <taxon>Pseudomonadota</taxon>
        <taxon>Betaproteobacteria</taxon>
        <taxon>Nitrosomonadales</taxon>
        <taxon>Nitrosomonadaceae</taxon>
        <taxon>Nitrosospira</taxon>
    </lineage>
</organism>
<evidence type="ECO:0000256" key="9">
    <source>
        <dbReference type="ARBA" id="ARBA00042242"/>
    </source>
</evidence>
<dbReference type="Gene3D" id="3.90.600.10">
    <property type="entry name" value="Phosphoribosylglycinamide synthetase, C-terminal domain"/>
    <property type="match status" value="1"/>
</dbReference>
<keyword evidence="7 12" id="KW-0067">ATP-binding</keyword>
<dbReference type="InterPro" id="IPR037123">
    <property type="entry name" value="PRibGlycinamide_synth_C_sf"/>
</dbReference>
<dbReference type="GO" id="GO:0005524">
    <property type="term" value="F:ATP binding"/>
    <property type="evidence" value="ECO:0007669"/>
    <property type="project" value="UniProtKB-UniRule"/>
</dbReference>
<evidence type="ECO:0000256" key="12">
    <source>
        <dbReference type="PROSITE-ProRule" id="PRU00409"/>
    </source>
</evidence>
<evidence type="ECO:0000256" key="2">
    <source>
        <dbReference type="ARBA" id="ARBA00005174"/>
    </source>
</evidence>
<evidence type="ECO:0000256" key="4">
    <source>
        <dbReference type="ARBA" id="ARBA00022598"/>
    </source>
</evidence>
<sequence>MKLLVIGGGAREHALAWKLLDSSRRRLPATVFVAPGNAGIELEKDLKNVPFTAIPDLIEFARKESIAFTVVGPEAPLAEGVVDAFRFAGLKIFGPTQKAAQLETSKDFAKAFMGRHGIPTADYATFSSATKAHRYVDKKGVPIVIKADGLAAGKGVVVAATLEEAHAAVDKMLGEKQSGKAGPKIVIEEFVEGEEISFIVMTDGRHVLPLATSQDHKRLKDGDEGPNTGGMGAYSPASSITPTLHGKIMREVIQRAINGMEKEGERYIGFLYAGLMITPGGGIKVLEFNCRMGDPEAEVILLRLKSNFITLIEHALSGNLDKIEAEWDRRAALAVVMAANGYPDSPRKGDVIEGLSALPATLPVEGDYHVFHAGTALGGENGEEIVTAGGRVLCVAALGDNFRMAQRRAYEIAEQIHFDGCQMRHDIGNRAINHRK</sequence>
<evidence type="ECO:0000256" key="13">
    <source>
        <dbReference type="SAM" id="MobiDB-lite"/>
    </source>
</evidence>
<dbReference type="EMBL" id="FOCT01000019">
    <property type="protein sequence ID" value="SEO36740.1"/>
    <property type="molecule type" value="Genomic_DNA"/>
</dbReference>
<feature type="region of interest" description="Disordered" evidence="13">
    <location>
        <begin position="217"/>
        <end position="236"/>
    </location>
</feature>